<organism evidence="1 2">
    <name type="scientific">Opitutus terrae (strain DSM 11246 / JCM 15787 / PB90-1)</name>
    <dbReference type="NCBI Taxonomy" id="452637"/>
    <lineage>
        <taxon>Bacteria</taxon>
        <taxon>Pseudomonadati</taxon>
        <taxon>Verrucomicrobiota</taxon>
        <taxon>Opitutia</taxon>
        <taxon>Opitutales</taxon>
        <taxon>Opitutaceae</taxon>
        <taxon>Opitutus</taxon>
    </lineage>
</organism>
<dbReference type="Proteomes" id="UP000007013">
    <property type="component" value="Chromosome"/>
</dbReference>
<dbReference type="eggNOG" id="ENOG50321ST">
    <property type="taxonomic scope" value="Bacteria"/>
</dbReference>
<sequence length="172" mass="18701">MQESLLNSLCAQRSAIHARWDVLLRTERVTSPLAYPDALVHLIEWALDQIFAGLRDPATRKKAEHAGGRSAARPECPCGRNPLLAFFLAGEQALLEALVLEQAAHLPIDPAQRDTALNQLYYVIRAIARREVDAFCSVCQHRLAQVAHPAKQASAVAVPTAEVAHTAATPAT</sequence>
<dbReference type="OrthoDB" id="196494at2"/>
<evidence type="ECO:0000313" key="1">
    <source>
        <dbReference type="EMBL" id="ACB77349.1"/>
    </source>
</evidence>
<dbReference type="AlphaFoldDB" id="B2A013"/>
<evidence type="ECO:0008006" key="3">
    <source>
        <dbReference type="Google" id="ProtNLM"/>
    </source>
</evidence>
<proteinExistence type="predicted"/>
<dbReference type="EMBL" id="CP001032">
    <property type="protein sequence ID" value="ACB77349.1"/>
    <property type="molecule type" value="Genomic_DNA"/>
</dbReference>
<evidence type="ECO:0000313" key="2">
    <source>
        <dbReference type="Proteomes" id="UP000007013"/>
    </source>
</evidence>
<dbReference type="KEGG" id="ote:Oter_4075"/>
<accession>B2A013</accession>
<name>B2A013_OPITP</name>
<dbReference type="RefSeq" id="WP_012376877.1">
    <property type="nucleotide sequence ID" value="NC_010571.1"/>
</dbReference>
<protein>
    <recommendedName>
        <fullName evidence="3">RsbT co-antagonist protein RsbRD N-terminal domain-containing protein</fullName>
    </recommendedName>
</protein>
<reference evidence="1 2" key="1">
    <citation type="journal article" date="2011" name="J. Bacteriol.">
        <title>Genome sequence of the verrucomicrobium Opitutus terrae PB90-1, an abundant inhabitant of rice paddy soil ecosystems.</title>
        <authorList>
            <person name="van Passel M.W."/>
            <person name="Kant R."/>
            <person name="Palva A."/>
            <person name="Copeland A."/>
            <person name="Lucas S."/>
            <person name="Lapidus A."/>
            <person name="Glavina del Rio T."/>
            <person name="Pitluck S."/>
            <person name="Goltsman E."/>
            <person name="Clum A."/>
            <person name="Sun H."/>
            <person name="Schmutz J."/>
            <person name="Larimer F.W."/>
            <person name="Land M.L."/>
            <person name="Hauser L."/>
            <person name="Kyrpides N."/>
            <person name="Mikhailova N."/>
            <person name="Richardson P.P."/>
            <person name="Janssen P.H."/>
            <person name="de Vos W.M."/>
            <person name="Smidt H."/>
        </authorList>
    </citation>
    <scope>NUCLEOTIDE SEQUENCE [LARGE SCALE GENOMIC DNA]</scope>
    <source>
        <strain evidence="2">DSM 11246 / JCM 15787 / PB90-1</strain>
    </source>
</reference>
<dbReference type="HOGENOM" id="CLU_1738656_0_0_0"/>
<gene>
    <name evidence="1" type="ordered locus">Oter_4075</name>
</gene>
<keyword evidence="2" id="KW-1185">Reference proteome</keyword>